<accession>A0A1I2ETF7</accession>
<dbReference type="InterPro" id="IPR001296">
    <property type="entry name" value="Glyco_trans_1"/>
</dbReference>
<dbReference type="RefSeq" id="WP_010527486.1">
    <property type="nucleotide sequence ID" value="NZ_AFSL01000049.1"/>
</dbReference>
<evidence type="ECO:0000313" key="5">
    <source>
        <dbReference type="Proteomes" id="UP000181976"/>
    </source>
</evidence>
<protein>
    <submittedName>
        <fullName evidence="4">Glycosyltransferase involved in cell wall bisynthesis</fullName>
    </submittedName>
</protein>
<keyword evidence="1" id="KW-0328">Glycosyltransferase</keyword>
<keyword evidence="5" id="KW-1185">Reference proteome</keyword>
<dbReference type="AlphaFoldDB" id="A0A1I2ETF7"/>
<proteinExistence type="predicted"/>
<evidence type="ECO:0000256" key="2">
    <source>
        <dbReference type="ARBA" id="ARBA00022679"/>
    </source>
</evidence>
<dbReference type="PANTHER" id="PTHR12526">
    <property type="entry name" value="GLYCOSYLTRANSFERASE"/>
    <property type="match status" value="1"/>
</dbReference>
<evidence type="ECO:0000256" key="1">
    <source>
        <dbReference type="ARBA" id="ARBA00022676"/>
    </source>
</evidence>
<feature type="domain" description="Glycosyl transferase family 1" evidence="3">
    <location>
        <begin position="220"/>
        <end position="373"/>
    </location>
</feature>
<dbReference type="Proteomes" id="UP000181976">
    <property type="component" value="Unassembled WGS sequence"/>
</dbReference>
<name>A0A1I2ETF7_9BACT</name>
<dbReference type="EMBL" id="FONA01000024">
    <property type="protein sequence ID" value="SFE96414.1"/>
    <property type="molecule type" value="Genomic_DNA"/>
</dbReference>
<dbReference type="Pfam" id="PF00534">
    <property type="entry name" value="Glycos_transf_1"/>
    <property type="match status" value="1"/>
</dbReference>
<gene>
    <name evidence="4" type="ORF">SAMN05444380_12445</name>
</gene>
<evidence type="ECO:0000313" key="4">
    <source>
        <dbReference type="EMBL" id="SFE96414.1"/>
    </source>
</evidence>
<dbReference type="SUPFAM" id="SSF53756">
    <property type="entry name" value="UDP-Glycosyltransferase/glycogen phosphorylase"/>
    <property type="match status" value="1"/>
</dbReference>
<evidence type="ECO:0000259" key="3">
    <source>
        <dbReference type="Pfam" id="PF00534"/>
    </source>
</evidence>
<organism evidence="4 5">
    <name type="scientific">Thermophagus xiamenensis</name>
    <dbReference type="NCBI Taxonomy" id="385682"/>
    <lineage>
        <taxon>Bacteria</taxon>
        <taxon>Pseudomonadati</taxon>
        <taxon>Bacteroidota</taxon>
        <taxon>Bacteroidia</taxon>
        <taxon>Marinilabiliales</taxon>
        <taxon>Marinilabiliaceae</taxon>
        <taxon>Thermophagus</taxon>
    </lineage>
</organism>
<dbReference type="GO" id="GO:0016757">
    <property type="term" value="F:glycosyltransferase activity"/>
    <property type="evidence" value="ECO:0007669"/>
    <property type="project" value="UniProtKB-KW"/>
</dbReference>
<dbReference type="InParanoid" id="A0A1I2ETF7"/>
<dbReference type="eggNOG" id="COG0438">
    <property type="taxonomic scope" value="Bacteria"/>
</dbReference>
<reference evidence="4 5" key="1">
    <citation type="submission" date="2016-10" db="EMBL/GenBank/DDBJ databases">
        <authorList>
            <person name="de Groot N.N."/>
        </authorList>
    </citation>
    <scope>NUCLEOTIDE SEQUENCE [LARGE SCALE GENOMIC DNA]</scope>
    <source>
        <strain evidence="4 5">DSM 19012</strain>
    </source>
</reference>
<dbReference type="STRING" id="385682.SAMN05444380_12445"/>
<sequence>MVKKNTLCLHTAGFPYGLGEQFIETEIKYIARAFNRVVIIPNTISETRRPLRDGVEVFKPEYNGYTTLNGILNMGWWVRYCWKDAWRHPNKKLIFSTILHIGYQAKIMYSFLKKHGLLNNTLHYTYWFDEQSTLLAILKSKGKIKHFVSRAHRFDLYSERRKEGFIPFRKFQLRQVSRLFLISKNGVEYMKTKYPQFAHKYRLSYLGTENNHPPCTQPTIGHDTYLVVSCSRVVDIKRVDLIVKALAEIKDIKIKWVHFGDGILLEEVKALAQKLLPDNITTEFKGLVPNQTVLKYFQNNFIDCFINVSSSEGLPVSIMEATSFGIPILATDVGGTSEIVNSQTGFLLPSSPNPHVIAKNLYLIFQRKSRNSEARKDIYKFWETHFNAKSNYIEFCNILKEMVD</sequence>
<dbReference type="Gene3D" id="3.40.50.2000">
    <property type="entry name" value="Glycogen Phosphorylase B"/>
    <property type="match status" value="2"/>
</dbReference>
<keyword evidence="2 4" id="KW-0808">Transferase</keyword>
<dbReference type="OrthoDB" id="7560678at2"/>
<dbReference type="PANTHER" id="PTHR12526:SF629">
    <property type="entry name" value="TEICHURONIC ACID BIOSYNTHESIS GLYCOSYLTRANSFERASE TUAH-RELATED"/>
    <property type="match status" value="1"/>
</dbReference>